<keyword evidence="2" id="KW-1185">Reference proteome</keyword>
<evidence type="ECO:0008006" key="3">
    <source>
        <dbReference type="Google" id="ProtNLM"/>
    </source>
</evidence>
<dbReference type="Proteomes" id="UP001315001">
    <property type="component" value="Unassembled WGS sequence"/>
</dbReference>
<dbReference type="InterPro" id="IPR046733">
    <property type="entry name" value="DUF6625"/>
</dbReference>
<reference evidence="1 2" key="1">
    <citation type="submission" date="2021-02" db="EMBL/GenBank/DDBJ databases">
        <title>Lactate utilizing bacteria of the human gut.</title>
        <authorList>
            <person name="Sheridan P.O."/>
        </authorList>
    </citation>
    <scope>NUCLEOTIDE SEQUENCE [LARGE SCALE GENOMIC DNA]</scope>
    <source>
        <strain evidence="1 2">HTF-83D</strain>
    </source>
</reference>
<evidence type="ECO:0000313" key="2">
    <source>
        <dbReference type="Proteomes" id="UP001315001"/>
    </source>
</evidence>
<dbReference type="EMBL" id="JAFIQO010000111">
    <property type="protein sequence ID" value="MBP0056803.1"/>
    <property type="molecule type" value="Genomic_DNA"/>
</dbReference>
<accession>A0ABS3ZHL8</accession>
<evidence type="ECO:0000313" key="1">
    <source>
        <dbReference type="EMBL" id="MBP0056803.1"/>
    </source>
</evidence>
<sequence>MTSVAYLVPYFGKLPQSFPMWLLSCKMNPTINWILITDDQTTYDFPKNVRVKYCTYDEIKKRISSHFDFPVIINKPWRLCEYRPAYGEIFEEELKGFDFWGHCDMDLIWGDIRKFLSEDVFLKYDKIGFQGHSTLYRNTPEVNARYKYHAKDAISYKEAFQSDFGRCFDEGAQEKIYKELNIEYYHEPNFAHLDAYANNFYLLYLPDEDAYKNRRQVIVWDNGKIFRKYTYNGKVYTEEFMYFHTFMRPIKYKISQYNEKSCYIAYPDVIREIDRNEITANFIEKHGKCSAPIYYMRLAYSYRKKLTFKKIWKNLKVKIKVAQQRRH</sequence>
<organism evidence="1 2">
    <name type="scientific">Anaerobutyricum soehngenii</name>
    <dbReference type="NCBI Taxonomy" id="105843"/>
    <lineage>
        <taxon>Bacteria</taxon>
        <taxon>Bacillati</taxon>
        <taxon>Bacillota</taxon>
        <taxon>Clostridia</taxon>
        <taxon>Lachnospirales</taxon>
        <taxon>Lachnospiraceae</taxon>
        <taxon>Anaerobutyricum</taxon>
    </lineage>
</organism>
<comment type="caution">
    <text evidence="1">The sequence shown here is derived from an EMBL/GenBank/DDBJ whole genome shotgun (WGS) entry which is preliminary data.</text>
</comment>
<protein>
    <recommendedName>
        <fullName evidence="3">Glycosyl transferase</fullName>
    </recommendedName>
</protein>
<proteinExistence type="predicted"/>
<dbReference type="Pfam" id="PF20330">
    <property type="entry name" value="DUF6625"/>
    <property type="match status" value="1"/>
</dbReference>
<name>A0ABS3ZHL8_9FIRM</name>
<gene>
    <name evidence="1" type="ORF">JYQ75_05225</name>
</gene>
<dbReference type="RefSeq" id="WP_209293305.1">
    <property type="nucleotide sequence ID" value="NZ_JAFIQO010000111.1"/>
</dbReference>